<organism evidence="7 8">
    <name type="scientific">Variovorax ginsengisoli</name>
    <dbReference type="NCBI Taxonomy" id="363844"/>
    <lineage>
        <taxon>Bacteria</taxon>
        <taxon>Pseudomonadati</taxon>
        <taxon>Pseudomonadota</taxon>
        <taxon>Betaproteobacteria</taxon>
        <taxon>Burkholderiales</taxon>
        <taxon>Comamonadaceae</taxon>
        <taxon>Variovorax</taxon>
    </lineage>
</organism>
<dbReference type="Gene3D" id="3.40.50.720">
    <property type="entry name" value="NAD(P)-binding Rossmann-like Domain"/>
    <property type="match status" value="2"/>
</dbReference>
<reference evidence="7 8" key="1">
    <citation type="submission" date="2023-07" db="EMBL/GenBank/DDBJ databases">
        <title>Sorghum-associated microbial communities from plants grown in Nebraska, USA.</title>
        <authorList>
            <person name="Schachtman D."/>
        </authorList>
    </citation>
    <scope>NUCLEOTIDE SEQUENCE [LARGE SCALE GENOMIC DNA]</scope>
    <source>
        <strain evidence="7 8">DS1607</strain>
    </source>
</reference>
<keyword evidence="3" id="KW-0520">NAD</keyword>
<evidence type="ECO:0000313" key="8">
    <source>
        <dbReference type="Proteomes" id="UP001226867"/>
    </source>
</evidence>
<dbReference type="PANTHER" id="PTHR42789">
    <property type="entry name" value="D-ISOMER SPECIFIC 2-HYDROXYACID DEHYDROGENASE FAMILY PROTEIN (AFU_ORTHOLOGUE AFUA_6G10090)"/>
    <property type="match status" value="1"/>
</dbReference>
<dbReference type="Pfam" id="PF00389">
    <property type="entry name" value="2-Hacid_dh"/>
    <property type="match status" value="1"/>
</dbReference>
<proteinExistence type="inferred from homology"/>
<dbReference type="Pfam" id="PF02826">
    <property type="entry name" value="2-Hacid_dh_C"/>
    <property type="match status" value="1"/>
</dbReference>
<evidence type="ECO:0000256" key="1">
    <source>
        <dbReference type="ARBA" id="ARBA00005854"/>
    </source>
</evidence>
<dbReference type="Proteomes" id="UP001226867">
    <property type="component" value="Unassembled WGS sequence"/>
</dbReference>
<evidence type="ECO:0000256" key="3">
    <source>
        <dbReference type="ARBA" id="ARBA00023027"/>
    </source>
</evidence>
<dbReference type="InterPro" id="IPR050857">
    <property type="entry name" value="D-2-hydroxyacid_DH"/>
</dbReference>
<keyword evidence="2 4" id="KW-0560">Oxidoreductase</keyword>
<accession>A0ABT9SF01</accession>
<evidence type="ECO:0000259" key="5">
    <source>
        <dbReference type="Pfam" id="PF00389"/>
    </source>
</evidence>
<dbReference type="RefSeq" id="WP_307692670.1">
    <property type="nucleotide sequence ID" value="NZ_JAUSRO010000024.1"/>
</dbReference>
<dbReference type="PROSITE" id="PS00670">
    <property type="entry name" value="D_2_HYDROXYACID_DH_2"/>
    <property type="match status" value="1"/>
</dbReference>
<dbReference type="SUPFAM" id="SSF51735">
    <property type="entry name" value="NAD(P)-binding Rossmann-fold domains"/>
    <property type="match status" value="1"/>
</dbReference>
<comment type="similarity">
    <text evidence="1 4">Belongs to the D-isomer specific 2-hydroxyacid dehydrogenase family.</text>
</comment>
<dbReference type="GO" id="GO:0004617">
    <property type="term" value="F:phosphoglycerate dehydrogenase activity"/>
    <property type="evidence" value="ECO:0007669"/>
    <property type="project" value="UniProtKB-EC"/>
</dbReference>
<dbReference type="InterPro" id="IPR036291">
    <property type="entry name" value="NAD(P)-bd_dom_sf"/>
</dbReference>
<dbReference type="PANTHER" id="PTHR42789:SF1">
    <property type="entry name" value="D-ISOMER SPECIFIC 2-HYDROXYACID DEHYDROGENASE FAMILY PROTEIN (AFU_ORTHOLOGUE AFUA_6G10090)"/>
    <property type="match status" value="1"/>
</dbReference>
<dbReference type="SUPFAM" id="SSF52283">
    <property type="entry name" value="Formate/glycerate dehydrogenase catalytic domain-like"/>
    <property type="match status" value="1"/>
</dbReference>
<evidence type="ECO:0000259" key="6">
    <source>
        <dbReference type="Pfam" id="PF02826"/>
    </source>
</evidence>
<keyword evidence="8" id="KW-1185">Reference proteome</keyword>
<dbReference type="PROSITE" id="PS00671">
    <property type="entry name" value="D_2_HYDROXYACID_DH_3"/>
    <property type="match status" value="1"/>
</dbReference>
<evidence type="ECO:0000256" key="4">
    <source>
        <dbReference type="RuleBase" id="RU003719"/>
    </source>
</evidence>
<comment type="caution">
    <text evidence="7">The sequence shown here is derived from an EMBL/GenBank/DDBJ whole genome shotgun (WGS) entry which is preliminary data.</text>
</comment>
<feature type="domain" description="D-isomer specific 2-hydroxyacid dehydrogenase catalytic" evidence="5">
    <location>
        <begin position="8"/>
        <end position="305"/>
    </location>
</feature>
<dbReference type="EC" id="1.1.1.95" evidence="7"/>
<protein>
    <submittedName>
        <fullName evidence="7">D-3-phosphoglycerate dehydrogenase</fullName>
        <ecNumber evidence="7">1.1.1.95</ecNumber>
    </submittedName>
</protein>
<evidence type="ECO:0000313" key="7">
    <source>
        <dbReference type="EMBL" id="MDP9902939.1"/>
    </source>
</evidence>
<dbReference type="InterPro" id="IPR006140">
    <property type="entry name" value="D-isomer_DH_NAD-bd"/>
</dbReference>
<name>A0ABT9SF01_9BURK</name>
<dbReference type="InterPro" id="IPR029753">
    <property type="entry name" value="D-isomer_DH_CS"/>
</dbReference>
<feature type="domain" description="D-isomer specific 2-hydroxyacid dehydrogenase NAD-binding" evidence="6">
    <location>
        <begin position="110"/>
        <end position="282"/>
    </location>
</feature>
<dbReference type="EMBL" id="JAUSRO010000024">
    <property type="protein sequence ID" value="MDP9902939.1"/>
    <property type="molecule type" value="Genomic_DNA"/>
</dbReference>
<gene>
    <name evidence="7" type="ORF">J2W36_005220</name>
</gene>
<dbReference type="InterPro" id="IPR006139">
    <property type="entry name" value="D-isomer_2_OHA_DH_cat_dom"/>
</dbReference>
<evidence type="ECO:0000256" key="2">
    <source>
        <dbReference type="ARBA" id="ARBA00023002"/>
    </source>
</evidence>
<sequence length="306" mass="32113">MSSKPAVLVTGADLAPQALALLGDYEVVYAGKTPQPDDLATLARQHNPVAIIVRYGGVTPQIMDAAPALKVISKHGSGTDTIDKAAAAERKIQVTAAVGANAAAVAEQSLALTLACAKSLVKLNERMHAGHWDKATHKSIELSGRTIGLIGLGAIGRKFARMVDALDMRVLGFDPFAKDLPSYIKPADLDTIWREADVISLHCPLTADNRKLLNAQTLAKCKKGVIVVNTARGGLIDEPALLAAIQSGQVAMAGLDSFAVEPFVVPHIFQGEPRIVLSPHIGGVTSDAYVNMGVAAARNTLAALKR</sequence>